<sequence>MNIHGLLVVATGIIFIIYSVIYKNKISVNMSDKLVLIDREKFLNLQLYFSIFNSVCMIVFGILIIKYNLHSTYVLIYGFIFIFINYMLIPISIKKEYIKHK</sequence>
<keyword evidence="1" id="KW-1133">Transmembrane helix</keyword>
<feature type="transmembrane region" description="Helical" evidence="1">
    <location>
        <begin position="45"/>
        <end position="67"/>
    </location>
</feature>
<proteinExistence type="predicted"/>
<organism evidence="2 3">
    <name type="scientific">Clostridium intestinale DSM 6191</name>
    <dbReference type="NCBI Taxonomy" id="1121320"/>
    <lineage>
        <taxon>Bacteria</taxon>
        <taxon>Bacillati</taxon>
        <taxon>Bacillota</taxon>
        <taxon>Clostridia</taxon>
        <taxon>Eubacteriales</taxon>
        <taxon>Clostridiaceae</taxon>
        <taxon>Clostridium</taxon>
    </lineage>
</organism>
<feature type="transmembrane region" description="Helical" evidence="1">
    <location>
        <begin position="6"/>
        <end position="24"/>
    </location>
</feature>
<evidence type="ECO:0000313" key="2">
    <source>
        <dbReference type="EMBL" id="SHH81267.1"/>
    </source>
</evidence>
<evidence type="ECO:0000313" key="3">
    <source>
        <dbReference type="Proteomes" id="UP000184241"/>
    </source>
</evidence>
<accession>A0A1M5W1C3</accession>
<evidence type="ECO:0000256" key="1">
    <source>
        <dbReference type="SAM" id="Phobius"/>
    </source>
</evidence>
<dbReference type="Proteomes" id="UP000184241">
    <property type="component" value="Unassembled WGS sequence"/>
</dbReference>
<evidence type="ECO:0008006" key="4">
    <source>
        <dbReference type="Google" id="ProtNLM"/>
    </source>
</evidence>
<gene>
    <name evidence="2" type="ORF">SAMN02745941_00880</name>
</gene>
<protein>
    <recommendedName>
        <fullName evidence="4">SdpI/YhfL protein family protein</fullName>
    </recommendedName>
</protein>
<keyword evidence="1" id="KW-0812">Transmembrane</keyword>
<keyword evidence="1" id="KW-0472">Membrane</keyword>
<name>A0A1M5W1C3_9CLOT</name>
<dbReference type="EMBL" id="FQXU01000004">
    <property type="protein sequence ID" value="SHH81267.1"/>
    <property type="molecule type" value="Genomic_DNA"/>
</dbReference>
<dbReference type="AlphaFoldDB" id="A0A1M5W1C3"/>
<feature type="transmembrane region" description="Helical" evidence="1">
    <location>
        <begin position="73"/>
        <end position="93"/>
    </location>
</feature>
<reference evidence="2 3" key="1">
    <citation type="submission" date="2016-11" db="EMBL/GenBank/DDBJ databases">
        <authorList>
            <person name="Jaros S."/>
            <person name="Januszkiewicz K."/>
            <person name="Wedrychowicz H."/>
        </authorList>
    </citation>
    <scope>NUCLEOTIDE SEQUENCE [LARGE SCALE GENOMIC DNA]</scope>
    <source>
        <strain evidence="2 3">DSM 6191</strain>
    </source>
</reference>